<organism evidence="3">
    <name type="scientific">Caenorhabditis remanei</name>
    <name type="common">Caenorhabditis vulgaris</name>
    <dbReference type="NCBI Taxonomy" id="31234"/>
    <lineage>
        <taxon>Eukaryota</taxon>
        <taxon>Metazoa</taxon>
        <taxon>Ecdysozoa</taxon>
        <taxon>Nematoda</taxon>
        <taxon>Chromadorea</taxon>
        <taxon>Rhabditida</taxon>
        <taxon>Rhabditina</taxon>
        <taxon>Rhabditomorpha</taxon>
        <taxon>Rhabditoidea</taxon>
        <taxon>Rhabditidae</taxon>
        <taxon>Peloderinae</taxon>
        <taxon>Caenorhabditis</taxon>
    </lineage>
</organism>
<reference evidence="2" key="1">
    <citation type="submission" date="2007-07" db="EMBL/GenBank/DDBJ databases">
        <title>PCAP assembly of the Caenorhabditis remanei genome.</title>
        <authorList>
            <consortium name="The Caenorhabditis remanei Sequencing Consortium"/>
            <person name="Wilson R.K."/>
        </authorList>
    </citation>
    <scope>NUCLEOTIDE SEQUENCE [LARGE SCALE GENOMIC DNA]</scope>
    <source>
        <strain evidence="2">PB4641</strain>
    </source>
</reference>
<dbReference type="AlphaFoldDB" id="E3NJT3"/>
<evidence type="ECO:0000313" key="2">
    <source>
        <dbReference type="EMBL" id="EFP01148.1"/>
    </source>
</evidence>
<name>E3NJT3_CAERE</name>
<protein>
    <submittedName>
        <fullName evidence="2">Uncharacterized protein</fullName>
    </submittedName>
</protein>
<dbReference type="EMBL" id="DS268758">
    <property type="protein sequence ID" value="EFP01148.1"/>
    <property type="molecule type" value="Genomic_DNA"/>
</dbReference>
<gene>
    <name evidence="2" type="ORF">CRE_22712</name>
</gene>
<proteinExistence type="predicted"/>
<sequence length="78" mass="8657">MSQLATTAPQKNINETGTGYVTSTQQPYYDQGGMMNTGGIEPIYFSNEIVPKTVKKPETFVFNFNKGSAPVFNIMKEK</sequence>
<evidence type="ECO:0000256" key="1">
    <source>
        <dbReference type="SAM" id="MobiDB-lite"/>
    </source>
</evidence>
<dbReference type="HOGENOM" id="CLU_2673459_0_0_1"/>
<evidence type="ECO:0000313" key="3">
    <source>
        <dbReference type="Proteomes" id="UP000008281"/>
    </source>
</evidence>
<dbReference type="InParanoid" id="E3NJT3"/>
<accession>E3NJT3</accession>
<dbReference type="Proteomes" id="UP000008281">
    <property type="component" value="Unassembled WGS sequence"/>
</dbReference>
<keyword evidence="3" id="KW-1185">Reference proteome</keyword>
<feature type="region of interest" description="Disordered" evidence="1">
    <location>
        <begin position="1"/>
        <end position="20"/>
    </location>
</feature>